<dbReference type="InterPro" id="IPR016039">
    <property type="entry name" value="Thiolase-like"/>
</dbReference>
<dbReference type="InterPro" id="IPR000873">
    <property type="entry name" value="AMP-dep_synth/lig_dom"/>
</dbReference>
<evidence type="ECO:0000313" key="6">
    <source>
        <dbReference type="EMBL" id="RWS28193.1"/>
    </source>
</evidence>
<dbReference type="Gene3D" id="3.40.50.12780">
    <property type="entry name" value="N-terminal domain of ligase-like"/>
    <property type="match status" value="1"/>
</dbReference>
<dbReference type="SUPFAM" id="SSF53901">
    <property type="entry name" value="Thiolase-like"/>
    <property type="match status" value="1"/>
</dbReference>
<dbReference type="InterPro" id="IPR036736">
    <property type="entry name" value="ACP-like_sf"/>
</dbReference>
<dbReference type="InterPro" id="IPR009081">
    <property type="entry name" value="PP-bd_ACP"/>
</dbReference>
<dbReference type="InterPro" id="IPR023214">
    <property type="entry name" value="HAD_sf"/>
</dbReference>
<protein>
    <submittedName>
        <fullName evidence="6">Uncharacterized protein</fullName>
    </submittedName>
</protein>
<dbReference type="Gene3D" id="3.30.559.30">
    <property type="entry name" value="Nonribosomal peptide synthetase, condensation domain"/>
    <property type="match status" value="1"/>
</dbReference>
<dbReference type="Pfam" id="PF16197">
    <property type="entry name" value="KAsynt_C_assoc"/>
    <property type="match status" value="1"/>
</dbReference>
<dbReference type="InterPro" id="IPR014031">
    <property type="entry name" value="Ketoacyl_synth_C"/>
</dbReference>
<dbReference type="Pfam" id="PF00668">
    <property type="entry name" value="Condensation"/>
    <property type="match status" value="1"/>
</dbReference>
<dbReference type="PANTHER" id="PTHR43775:SF37">
    <property type="entry name" value="SI:DKEY-61P9.11"/>
    <property type="match status" value="1"/>
</dbReference>
<dbReference type="SUPFAM" id="SSF56801">
    <property type="entry name" value="Acetyl-CoA synthetase-like"/>
    <property type="match status" value="1"/>
</dbReference>
<dbReference type="Gene3D" id="3.40.50.1000">
    <property type="entry name" value="HAD superfamily/HAD-like"/>
    <property type="match status" value="1"/>
</dbReference>
<dbReference type="Pfam" id="PF00550">
    <property type="entry name" value="PP-binding"/>
    <property type="match status" value="1"/>
</dbReference>
<dbReference type="InterPro" id="IPR020845">
    <property type="entry name" value="AMP-binding_CS"/>
</dbReference>
<dbReference type="VEuPathDB" id="VectorBase:LDEU003846"/>
<gene>
    <name evidence="6" type="ORF">B4U80_07819</name>
</gene>
<dbReference type="PANTHER" id="PTHR43775">
    <property type="entry name" value="FATTY ACID SYNTHASE"/>
    <property type="match status" value="1"/>
</dbReference>
<feature type="non-terminal residue" evidence="6">
    <location>
        <position position="1"/>
    </location>
</feature>
<dbReference type="Proteomes" id="UP000288716">
    <property type="component" value="Unassembled WGS sequence"/>
</dbReference>
<keyword evidence="7" id="KW-1185">Reference proteome</keyword>
<sequence length="1881" mass="215412">ALRNGDCKTAIAGGVTLDCLPINLKSDVWNLLDITKEDVRCRPFDQNAKGTVKGEGCAAVVLKPLSEALNDNNHIYGVIVGSATNQNGRGNGLSTPHPRAQCDVMVTAWEKAQIDASEIDYFETHGTGTMVGDPIEMLGIQMAFDRSKSKKRTTPTKPCLGSVKANVGHLADGAAGVIGLIKVLLALENEIIPPQINFDTPNTSINWKKSPFRINTKEIEWKANEDKSRVAAVSSFGFVGTNVHLVVRDFKMVHESMIDDSVETIEPVMISAASQLSLKNFVKRLQKYLSSAKITDEKRFFKNLAYTLNVGRDHNKFLFRCLMFAKNIKSFDQKLKGLLEYLKLNEMKTVSVADEQCVRKALQNTGFLCFAIDSSTKIKHSSHQQSYFSNYFKLYNAIVNRESISWKKLEKRNRSFVPLVPTYCFDEQRFWPKTGRKLSDSNLSMNSAISFEEDYYSLSDEKHSSTSELKQDDLQAEFLNQLTSWTGLTFNDWESCRRQTLVELSIEPFIMLEIIFSLSNHFKSEVNLSTDDLKFSDTLEDIMELLKSNLNKYVTKNNNVVKSSDNGFIESKLKVCDLFLNFEMENEKALVETEKTLKNVPLLILQLCLSSKTNISDKFKLVHRRMLYQKYEIDPKYHMLQFAASYYKVPFNNLALFPSPIIAVDADNTLWDGECSNDVVMVNERHRVLQKFLVEKYEKGYLLVLLSKNTESDVENAFNSQKESLLITLDHFVAKKVNWVAKHKNLSDVCKSLNLSCDSVVFIDDNVAECISMVSQHPSVLSLCFPSTLNATRGLLENIWALDVFDTTNDGRRRSVYYRQESERKQTLIENSLCEVLKSWEMSLKIYTSNVSLLKLKHSEAYSRAQELLQRTNQFKMNTKAEDLMKFRDSKCLLINLEDKFGSYGMVSVVIFKVKNGNFIVEQWSLSKNLKCESILIEFERTEKNEPALNFLKELKCNEQCDSNGTKLMKCIEMSNANFVGIQKLHIVEPEAVESPDIETTSVRQNSKTNTDSTDFKENLDACKQWIKSWPNELKYQKRINYLNPALIEIEIEEKPQSDNNTENSVLFKAWCDILGSSPVNESHFFRSGGTSFKAVYFISKLREDLEIDIRLSHVYQYPTFGELRQLLKSLNSLTLAPIDPLTTSNEGKLSSIQNGFYMLQQVTPFSTAYTENVAVCDFFDEFNSEDVLKQLLQEFPYLTSVVDENENGDKVMSHLSVENLIRSCIEGVSVATKEVATRKAKYMRPYFKIENRTPLIKFLVFELTSDLKANKMVVLYVHHILVDDISLCEIEICLQQILRKQPITAKKSKRNFSDFANEERLYLNSQQIKIDLETMANSFEETPPNSCLGFSSEIWLDTKTFDSESKCVEIELNVNDVCESLDIRPFHYFLSCYILTLKRYLAENDILLHIPVTTRSHLYENAFGPFVNIVIFRYKLDPNCDLESFFHSVAEKWLSTQDINMLPHDSVIAYLRDNKKVADIALSNVFNYTTFAKNSSSAYIPPLHSKSPLYVNVRDNNQKVFITVEWSESFVDSHIVENFCRSFVFTCQSIARNFESIKVERLSSLDLISEEERETITNFNRPINNVPNIFVHRYFENHCRLNENKVVINVGGRSITYKQLNEMANKIAGYLQSVVKEVDLQKKPIVILMERNEMVLASILAIWKVGGYFLTVSEDMQQRVLQIYGDKKVTFDLILTNLTSDKIYVEVPSPLNVVNVCDLIKKRSFIPPFEDRIDIMDPKDTIAYIFLTSGTTGEPKRCMITHRSLSIFVEGCLRDYELQKFNVSLLQWLPICFDAFVHELVVGLLSVGGSITIVPHNQRFGNLIFCFESFSFQIRCCKNRTINDRSQDILLSCYTAVCIFFGFRTSKKSTQTFSNADSWW</sequence>
<dbReference type="PROSITE" id="PS52004">
    <property type="entry name" value="KS3_2"/>
    <property type="match status" value="1"/>
</dbReference>
<dbReference type="InterPro" id="IPR020841">
    <property type="entry name" value="PKS_Beta-ketoAc_synthase_dom"/>
</dbReference>
<dbReference type="InterPro" id="IPR010033">
    <property type="entry name" value="HAD_SF_ppase_IIIC"/>
</dbReference>
<feature type="domain" description="Ketosynthase family 3 (KS3)" evidence="5">
    <location>
        <begin position="1"/>
        <end position="249"/>
    </location>
</feature>
<dbReference type="Pfam" id="PF00109">
    <property type="entry name" value="ketoacyl-synt"/>
    <property type="match status" value="1"/>
</dbReference>
<accession>A0A443SL52</accession>
<dbReference type="InterPro" id="IPR023213">
    <property type="entry name" value="CAT-like_dom_sf"/>
</dbReference>
<dbReference type="InterPro" id="IPR010037">
    <property type="entry name" value="FkbH_domain"/>
</dbReference>
<dbReference type="SMART" id="SM00825">
    <property type="entry name" value="PKS_KS"/>
    <property type="match status" value="1"/>
</dbReference>
<evidence type="ECO:0000256" key="3">
    <source>
        <dbReference type="ARBA" id="ARBA00022679"/>
    </source>
</evidence>
<dbReference type="SUPFAM" id="SSF56784">
    <property type="entry name" value="HAD-like"/>
    <property type="match status" value="1"/>
</dbReference>
<dbReference type="InterPro" id="IPR042099">
    <property type="entry name" value="ANL_N_sf"/>
</dbReference>
<evidence type="ECO:0000256" key="2">
    <source>
        <dbReference type="ARBA" id="ARBA00022553"/>
    </source>
</evidence>
<dbReference type="PROSITE" id="PS00455">
    <property type="entry name" value="AMP_BINDING"/>
    <property type="match status" value="1"/>
</dbReference>
<proteinExistence type="predicted"/>
<name>A0A443SL52_9ACAR</name>
<comment type="caution">
    <text evidence="6">The sequence shown here is derived from an EMBL/GenBank/DDBJ whole genome shotgun (WGS) entry which is preliminary data.</text>
</comment>
<keyword evidence="2" id="KW-0597">Phosphoprotein</keyword>
<dbReference type="GO" id="GO:0004312">
    <property type="term" value="F:fatty acid synthase activity"/>
    <property type="evidence" value="ECO:0007669"/>
    <property type="project" value="TreeGrafter"/>
</dbReference>
<keyword evidence="3" id="KW-0808">Transferase</keyword>
<organism evidence="6 7">
    <name type="scientific">Leptotrombidium deliense</name>
    <dbReference type="NCBI Taxonomy" id="299467"/>
    <lineage>
        <taxon>Eukaryota</taxon>
        <taxon>Metazoa</taxon>
        <taxon>Ecdysozoa</taxon>
        <taxon>Arthropoda</taxon>
        <taxon>Chelicerata</taxon>
        <taxon>Arachnida</taxon>
        <taxon>Acari</taxon>
        <taxon>Acariformes</taxon>
        <taxon>Trombidiformes</taxon>
        <taxon>Prostigmata</taxon>
        <taxon>Anystina</taxon>
        <taxon>Parasitengona</taxon>
        <taxon>Trombiculoidea</taxon>
        <taxon>Trombiculidae</taxon>
        <taxon>Leptotrombidium</taxon>
    </lineage>
</organism>
<dbReference type="Pfam" id="PF00501">
    <property type="entry name" value="AMP-binding"/>
    <property type="match status" value="1"/>
</dbReference>
<dbReference type="CDD" id="cd00833">
    <property type="entry name" value="PKS"/>
    <property type="match status" value="1"/>
</dbReference>
<dbReference type="OrthoDB" id="6505209at2759"/>
<evidence type="ECO:0000313" key="7">
    <source>
        <dbReference type="Proteomes" id="UP000288716"/>
    </source>
</evidence>
<dbReference type="InterPro" id="IPR014030">
    <property type="entry name" value="Ketoacyl_synth_N"/>
</dbReference>
<dbReference type="STRING" id="299467.A0A443SL52"/>
<keyword evidence="1" id="KW-0596">Phosphopantetheine</keyword>
<dbReference type="InterPro" id="IPR032821">
    <property type="entry name" value="PKS_assoc"/>
</dbReference>
<dbReference type="NCBIfam" id="TIGR01686">
    <property type="entry name" value="FkbH"/>
    <property type="match status" value="1"/>
</dbReference>
<dbReference type="Gene3D" id="3.30.559.10">
    <property type="entry name" value="Chloramphenicol acetyltransferase-like domain"/>
    <property type="match status" value="1"/>
</dbReference>
<dbReference type="Gene3D" id="3.30.70.3290">
    <property type="match status" value="1"/>
</dbReference>
<evidence type="ECO:0000256" key="1">
    <source>
        <dbReference type="ARBA" id="ARBA00022450"/>
    </source>
</evidence>
<evidence type="ECO:0000259" key="4">
    <source>
        <dbReference type="PROSITE" id="PS50075"/>
    </source>
</evidence>
<dbReference type="NCBIfam" id="TIGR01681">
    <property type="entry name" value="HAD-SF-IIIC"/>
    <property type="match status" value="1"/>
</dbReference>
<reference evidence="6 7" key="1">
    <citation type="journal article" date="2018" name="Gigascience">
        <title>Genomes of trombidid mites reveal novel predicted allergens and laterally-transferred genes associated with secondary metabolism.</title>
        <authorList>
            <person name="Dong X."/>
            <person name="Chaisiri K."/>
            <person name="Xia D."/>
            <person name="Armstrong S.D."/>
            <person name="Fang Y."/>
            <person name="Donnelly M.J."/>
            <person name="Kadowaki T."/>
            <person name="McGarry J.W."/>
            <person name="Darby A.C."/>
            <person name="Makepeace B.L."/>
        </authorList>
    </citation>
    <scope>NUCLEOTIDE SEQUENCE [LARGE SCALE GENOMIC DNA]</scope>
    <source>
        <strain evidence="6">UoL-UT</strain>
    </source>
</reference>
<dbReference type="InterPro" id="IPR001242">
    <property type="entry name" value="Condensation_dom"/>
</dbReference>
<feature type="domain" description="Carrier" evidence="4">
    <location>
        <begin position="1058"/>
        <end position="1132"/>
    </location>
</feature>
<dbReference type="Pfam" id="PF02801">
    <property type="entry name" value="Ketoacyl-synt_C"/>
    <property type="match status" value="1"/>
</dbReference>
<dbReference type="PROSITE" id="PS50075">
    <property type="entry name" value="CARRIER"/>
    <property type="match status" value="1"/>
</dbReference>
<evidence type="ECO:0000259" key="5">
    <source>
        <dbReference type="PROSITE" id="PS52004"/>
    </source>
</evidence>
<dbReference type="SUPFAM" id="SSF47336">
    <property type="entry name" value="ACP-like"/>
    <property type="match status" value="1"/>
</dbReference>
<dbReference type="Gene3D" id="1.10.1200.10">
    <property type="entry name" value="ACP-like"/>
    <property type="match status" value="1"/>
</dbReference>
<dbReference type="InterPro" id="IPR050091">
    <property type="entry name" value="PKS_NRPS_Biosynth_Enz"/>
</dbReference>
<dbReference type="SUPFAM" id="SSF52777">
    <property type="entry name" value="CoA-dependent acyltransferases"/>
    <property type="match status" value="2"/>
</dbReference>
<dbReference type="GO" id="GO:0006633">
    <property type="term" value="P:fatty acid biosynthetic process"/>
    <property type="evidence" value="ECO:0007669"/>
    <property type="project" value="TreeGrafter"/>
</dbReference>
<dbReference type="InterPro" id="IPR036412">
    <property type="entry name" value="HAD-like_sf"/>
</dbReference>
<dbReference type="EMBL" id="NCKV01001527">
    <property type="protein sequence ID" value="RWS28193.1"/>
    <property type="molecule type" value="Genomic_DNA"/>
</dbReference>
<dbReference type="Gene3D" id="3.40.47.10">
    <property type="match status" value="1"/>
</dbReference>